<organism evidence="1 2">
    <name type="scientific">Dulcicalothrix desertica PCC 7102</name>
    <dbReference type="NCBI Taxonomy" id="232991"/>
    <lineage>
        <taxon>Bacteria</taxon>
        <taxon>Bacillati</taxon>
        <taxon>Cyanobacteriota</taxon>
        <taxon>Cyanophyceae</taxon>
        <taxon>Nostocales</taxon>
        <taxon>Calotrichaceae</taxon>
        <taxon>Dulcicalothrix</taxon>
    </lineage>
</organism>
<evidence type="ECO:0000313" key="1">
    <source>
        <dbReference type="EMBL" id="RUS95217.1"/>
    </source>
</evidence>
<protein>
    <recommendedName>
        <fullName evidence="3">PIN domain-containing protein</fullName>
    </recommendedName>
</protein>
<dbReference type="AlphaFoldDB" id="A0A3S1C4J3"/>
<proteinExistence type="predicted"/>
<gene>
    <name evidence="1" type="ORF">DSM106972_090940</name>
</gene>
<dbReference type="SUPFAM" id="SSF88723">
    <property type="entry name" value="PIN domain-like"/>
    <property type="match status" value="1"/>
</dbReference>
<comment type="caution">
    <text evidence="1">The sequence shown here is derived from an EMBL/GenBank/DDBJ whole genome shotgun (WGS) entry which is preliminary data.</text>
</comment>
<dbReference type="Gene3D" id="3.40.50.1010">
    <property type="entry name" value="5'-nuclease"/>
    <property type="match status" value="1"/>
</dbReference>
<name>A0A3S1C4J3_9CYAN</name>
<keyword evidence="2" id="KW-1185">Reference proteome</keyword>
<dbReference type="EMBL" id="RSCL01000043">
    <property type="protein sequence ID" value="RUS95217.1"/>
    <property type="molecule type" value="Genomic_DNA"/>
</dbReference>
<evidence type="ECO:0000313" key="2">
    <source>
        <dbReference type="Proteomes" id="UP000271624"/>
    </source>
</evidence>
<sequence length="67" mass="7721">MVTNISTVTIPHSCYKRLLRENPQLNKKRLHKDLRIGAITLSVNAVMVTRNFKDFSQIPGLVLENWT</sequence>
<dbReference type="InterPro" id="IPR029060">
    <property type="entry name" value="PIN-like_dom_sf"/>
</dbReference>
<evidence type="ECO:0008006" key="3">
    <source>
        <dbReference type="Google" id="ProtNLM"/>
    </source>
</evidence>
<dbReference type="RefSeq" id="WP_233787757.1">
    <property type="nucleotide sequence ID" value="NZ_RSCL01000043.1"/>
</dbReference>
<accession>A0A3S1C4J3</accession>
<reference evidence="1" key="1">
    <citation type="submission" date="2018-12" db="EMBL/GenBank/DDBJ databases">
        <authorList>
            <person name="Will S."/>
            <person name="Neumann-Schaal M."/>
            <person name="Henke P."/>
        </authorList>
    </citation>
    <scope>NUCLEOTIDE SEQUENCE</scope>
    <source>
        <strain evidence="1">PCC 7102</strain>
    </source>
</reference>
<reference evidence="1" key="2">
    <citation type="journal article" date="2019" name="Genome Biol. Evol.">
        <title>Day and night: Metabolic profiles and evolutionary relationships of six axenic non-marine cyanobacteria.</title>
        <authorList>
            <person name="Will S.E."/>
            <person name="Henke P."/>
            <person name="Boedeker C."/>
            <person name="Huang S."/>
            <person name="Brinkmann H."/>
            <person name="Rohde M."/>
            <person name="Jarek M."/>
            <person name="Friedl T."/>
            <person name="Seufert S."/>
            <person name="Schumacher M."/>
            <person name="Overmann J."/>
            <person name="Neumann-Schaal M."/>
            <person name="Petersen J."/>
        </authorList>
    </citation>
    <scope>NUCLEOTIDE SEQUENCE [LARGE SCALE GENOMIC DNA]</scope>
    <source>
        <strain evidence="1">PCC 7102</strain>
    </source>
</reference>
<dbReference type="Proteomes" id="UP000271624">
    <property type="component" value="Unassembled WGS sequence"/>
</dbReference>